<name>A0A7S8IZF4_9BACT</name>
<dbReference type="InterPro" id="IPR002446">
    <property type="entry name" value="Lipocalin_bac"/>
</dbReference>
<dbReference type="CDD" id="cd19438">
    <property type="entry name" value="lipocalin_Blc-like"/>
    <property type="match status" value="1"/>
</dbReference>
<feature type="lipid moiety-binding region" description="S-diacylglycerol cysteine" evidence="3">
    <location>
        <position position="19"/>
    </location>
</feature>
<dbReference type="InterPro" id="IPR022271">
    <property type="entry name" value="Lipocalin_ApoD"/>
</dbReference>
<comment type="similarity">
    <text evidence="1 2">Belongs to the calycin superfamily. Lipocalin family.</text>
</comment>
<dbReference type="InterPro" id="IPR047202">
    <property type="entry name" value="Lipocalin_Blc-like_dom"/>
</dbReference>
<dbReference type="Gene3D" id="2.40.128.20">
    <property type="match status" value="1"/>
</dbReference>
<dbReference type="EMBL" id="CP047423">
    <property type="protein sequence ID" value="QPD03930.1"/>
    <property type="molecule type" value="Genomic_DNA"/>
</dbReference>
<keyword evidence="3" id="KW-0564">Palmitate</keyword>
<dbReference type="AlphaFoldDB" id="A0A7S8IZF4"/>
<dbReference type="InterPro" id="IPR000566">
    <property type="entry name" value="Lipocln_cytosolic_FA-bd_dom"/>
</dbReference>
<dbReference type="PANTHER" id="PTHR10612:SF34">
    <property type="entry name" value="APOLIPOPROTEIN D"/>
    <property type="match status" value="1"/>
</dbReference>
<dbReference type="SUPFAM" id="SSF50814">
    <property type="entry name" value="Lipocalins"/>
    <property type="match status" value="1"/>
</dbReference>
<reference evidence="5 6" key="1">
    <citation type="journal article" date="2020" name="ISME J.">
        <title>Enrichment and physiological characterization of a novel comammox Nitrospira indicates ammonium inhibition of complete nitrification.</title>
        <authorList>
            <person name="Sakoula D."/>
            <person name="Koch H."/>
            <person name="Frank J."/>
            <person name="Jetten M.S.M."/>
            <person name="van Kessel M.A.H.J."/>
            <person name="Lucker S."/>
        </authorList>
    </citation>
    <scope>NUCLEOTIDE SEQUENCE [LARGE SCALE GENOMIC DNA]</scope>
    <source>
        <strain evidence="5">Comreactor17</strain>
    </source>
</reference>
<feature type="domain" description="Lipocalin/cytosolic fatty-acid binding" evidence="4">
    <location>
        <begin position="34"/>
        <end position="179"/>
    </location>
</feature>
<dbReference type="Pfam" id="PF08212">
    <property type="entry name" value="Lipocalin_2"/>
    <property type="match status" value="1"/>
</dbReference>
<dbReference type="PANTHER" id="PTHR10612">
    <property type="entry name" value="APOLIPOPROTEIN D"/>
    <property type="match status" value="1"/>
</dbReference>
<gene>
    <name evidence="5" type="ORF">Nkreftii_001704</name>
</gene>
<evidence type="ECO:0000256" key="2">
    <source>
        <dbReference type="PIRNR" id="PIRNR036893"/>
    </source>
</evidence>
<proteinExistence type="inferred from homology"/>
<evidence type="ECO:0000313" key="6">
    <source>
        <dbReference type="Proteomes" id="UP000593737"/>
    </source>
</evidence>
<dbReference type="PRINTS" id="PR01171">
    <property type="entry name" value="BCTLIPOCALIN"/>
</dbReference>
<dbReference type="InterPro" id="IPR012674">
    <property type="entry name" value="Calycin"/>
</dbReference>
<evidence type="ECO:0000259" key="4">
    <source>
        <dbReference type="Pfam" id="PF08212"/>
    </source>
</evidence>
<evidence type="ECO:0000313" key="5">
    <source>
        <dbReference type="EMBL" id="QPD03930.1"/>
    </source>
</evidence>
<accession>A0A7S8IZF4</accession>
<protein>
    <recommendedName>
        <fullName evidence="4">Lipocalin/cytosolic fatty-acid binding domain-containing protein</fullName>
    </recommendedName>
</protein>
<sequence>MKVGAMLVASVAMLIIASCVGMESRQPLPTAPSVDLTRYIGTWYEIARLPMWFQRHCIDSKAIYTILLDNKIGVHNECLTDSGTLDQADGVATVVDPTTNARLAVTFDNFFARLVGPSRDGNYWIIDLDPDYRIAMVGTPDRRYLWILSRRPHIDDLTYQRLVAKAEALGFPISELIKAKRSPNRPTSCGRPPTEHPSV</sequence>
<evidence type="ECO:0000256" key="1">
    <source>
        <dbReference type="ARBA" id="ARBA00006889"/>
    </source>
</evidence>
<evidence type="ECO:0000256" key="3">
    <source>
        <dbReference type="PIRSR" id="PIRSR036893-52"/>
    </source>
</evidence>
<keyword evidence="3" id="KW-0449">Lipoprotein</keyword>
<dbReference type="PROSITE" id="PS00213">
    <property type="entry name" value="LIPOCALIN"/>
    <property type="match status" value="1"/>
</dbReference>
<dbReference type="InterPro" id="IPR022272">
    <property type="entry name" value="Lipocalin_CS"/>
</dbReference>
<organism evidence="5 6">
    <name type="scientific">Candidatus Nitrospira kreftii</name>
    <dbReference type="NCBI Taxonomy" id="2652173"/>
    <lineage>
        <taxon>Bacteria</taxon>
        <taxon>Pseudomonadati</taxon>
        <taxon>Nitrospirota</taxon>
        <taxon>Nitrospiria</taxon>
        <taxon>Nitrospirales</taxon>
        <taxon>Nitrospiraceae</taxon>
        <taxon>Nitrospira</taxon>
    </lineage>
</organism>
<dbReference type="PIRSF" id="PIRSF036893">
    <property type="entry name" value="Lipocalin_ApoD"/>
    <property type="match status" value="1"/>
</dbReference>
<dbReference type="Proteomes" id="UP000593737">
    <property type="component" value="Chromosome"/>
</dbReference>
<dbReference type="GO" id="GO:0006950">
    <property type="term" value="P:response to stress"/>
    <property type="evidence" value="ECO:0007669"/>
    <property type="project" value="UniProtKB-ARBA"/>
</dbReference>
<dbReference type="KEGG" id="nkf:Nkreftii_001704"/>
<dbReference type="PROSITE" id="PS51257">
    <property type="entry name" value="PROKAR_LIPOPROTEIN"/>
    <property type="match status" value="1"/>
</dbReference>